<sequence>MANGVWHTEYGIEINLSRRDLGHPDRPGLLDEILTPTSQRNSQLLECLAHHYGSPCESERGGKSPWMFVRRGRAGSSRPLVAAHLPVTHKPTPGESDQHKAMKERVVTTAARNGLQADTEVRAANGRTISDAVVTGPDGQRIGWEIQFSPLGASGVRSRTAKTLGNGVFPLWVAKDPTAHLIDRAPWARINDTPWRDIRDGQHLPVRGGFRRFQIWRCTPRDPRPCPDGKGQCDNIHTAWSLPAVCVPEEKTPFIDTLVVRSATGEHVPVFVPSRADGRAGSYMWVPAADHQQWIDYCGEDLTPRPSQPGTDPDDVITFTEDDIDYTCRWGQETETRARTSPRPRRDTGQSIGRTFNPATHLTVIPTQRATSTVTFSRMTSAQRAAAAAIHRCQPWELGLCNGCSALMRRHGTNAAIFCDTCRRTLNNRVPSQAGPFREQPAVPMR</sequence>
<reference evidence="4" key="1">
    <citation type="submission" date="2016-10" db="EMBL/GenBank/DDBJ databases">
        <authorList>
            <person name="Varghese N."/>
            <person name="Submissions S."/>
        </authorList>
    </citation>
    <scope>NUCLEOTIDE SEQUENCE [LARGE SCALE GENOMIC DNA]</scope>
    <source>
        <strain evidence="4">CGMCC 4.7047</strain>
    </source>
</reference>
<organism evidence="3 4">
    <name type="scientific">Streptomyces harbinensis</name>
    <dbReference type="NCBI Taxonomy" id="1176198"/>
    <lineage>
        <taxon>Bacteria</taxon>
        <taxon>Bacillati</taxon>
        <taxon>Actinomycetota</taxon>
        <taxon>Actinomycetes</taxon>
        <taxon>Kitasatosporales</taxon>
        <taxon>Streptomycetaceae</taxon>
        <taxon>Streptomyces</taxon>
    </lineage>
</organism>
<dbReference type="RefSeq" id="WP_093844517.1">
    <property type="nucleotide sequence ID" value="NZ_FPAB01000016.1"/>
</dbReference>
<evidence type="ECO:0000313" key="4">
    <source>
        <dbReference type="Proteomes" id="UP000198873"/>
    </source>
</evidence>
<keyword evidence="4" id="KW-1185">Reference proteome</keyword>
<name>A0A1I6WBK6_9ACTN</name>
<dbReference type="InterPro" id="IPR010330">
    <property type="entry name" value="CoiA_nuc"/>
</dbReference>
<evidence type="ECO:0000256" key="1">
    <source>
        <dbReference type="SAM" id="MobiDB-lite"/>
    </source>
</evidence>
<dbReference type="EMBL" id="FPAB01000016">
    <property type="protein sequence ID" value="SFT23121.1"/>
    <property type="molecule type" value="Genomic_DNA"/>
</dbReference>
<dbReference type="AlphaFoldDB" id="A0A1I6WBK6"/>
<dbReference type="Proteomes" id="UP000198873">
    <property type="component" value="Unassembled WGS sequence"/>
</dbReference>
<proteinExistence type="predicted"/>
<evidence type="ECO:0000313" key="3">
    <source>
        <dbReference type="EMBL" id="SFT23121.1"/>
    </source>
</evidence>
<evidence type="ECO:0000259" key="2">
    <source>
        <dbReference type="Pfam" id="PF06054"/>
    </source>
</evidence>
<dbReference type="STRING" id="1176198.SAMN05444716_11637"/>
<feature type="compositionally biased region" description="Basic and acidic residues" evidence="1">
    <location>
        <begin position="333"/>
        <end position="348"/>
    </location>
</feature>
<protein>
    <recommendedName>
        <fullName evidence="2">Competence protein CoiA nuclease-like domain-containing protein</fullName>
    </recommendedName>
</protein>
<feature type="domain" description="Competence protein CoiA nuclease-like" evidence="2">
    <location>
        <begin position="95"/>
        <end position="175"/>
    </location>
</feature>
<dbReference type="Pfam" id="PF06054">
    <property type="entry name" value="CoiA_nuc"/>
    <property type="match status" value="1"/>
</dbReference>
<feature type="region of interest" description="Disordered" evidence="1">
    <location>
        <begin position="333"/>
        <end position="356"/>
    </location>
</feature>
<accession>A0A1I6WBK6</accession>
<gene>
    <name evidence="3" type="ORF">SAMN05444716_11637</name>
</gene>